<dbReference type="AlphaFoldDB" id="A0A364K4P3"/>
<feature type="transmembrane region" description="Helical" evidence="1">
    <location>
        <begin position="194"/>
        <end position="214"/>
    </location>
</feature>
<keyword evidence="3" id="KW-1185">Reference proteome</keyword>
<proteinExistence type="predicted"/>
<keyword evidence="1" id="KW-1133">Transmembrane helix</keyword>
<feature type="transmembrane region" description="Helical" evidence="1">
    <location>
        <begin position="141"/>
        <end position="161"/>
    </location>
</feature>
<evidence type="ECO:0000313" key="2">
    <source>
        <dbReference type="EMBL" id="RAL24340.1"/>
    </source>
</evidence>
<reference evidence="2 3" key="1">
    <citation type="submission" date="2018-06" db="EMBL/GenBank/DDBJ databases">
        <title>Thermoflavimicrobium daqus sp. nov., a thermophilic microbe isolated from Moutai-flavour Daqu.</title>
        <authorList>
            <person name="Wang X."/>
            <person name="Zhou H."/>
        </authorList>
    </citation>
    <scope>NUCLEOTIDE SEQUENCE [LARGE SCALE GENOMIC DNA]</scope>
    <source>
        <strain evidence="2 3">FBKL4.011</strain>
    </source>
</reference>
<keyword evidence="1" id="KW-0472">Membrane</keyword>
<dbReference type="EMBL" id="QJKK01000004">
    <property type="protein sequence ID" value="RAL24340.1"/>
    <property type="molecule type" value="Genomic_DNA"/>
</dbReference>
<dbReference type="OrthoDB" id="2990722at2"/>
<organism evidence="2 3">
    <name type="scientific">Thermoflavimicrobium daqui</name>
    <dbReference type="NCBI Taxonomy" id="2137476"/>
    <lineage>
        <taxon>Bacteria</taxon>
        <taxon>Bacillati</taxon>
        <taxon>Bacillota</taxon>
        <taxon>Bacilli</taxon>
        <taxon>Bacillales</taxon>
        <taxon>Thermoactinomycetaceae</taxon>
        <taxon>Thermoflavimicrobium</taxon>
    </lineage>
</organism>
<reference evidence="2 3" key="2">
    <citation type="submission" date="2018-06" db="EMBL/GenBank/DDBJ databases">
        <authorList>
            <person name="Zhirakovskaya E."/>
        </authorList>
    </citation>
    <scope>NUCLEOTIDE SEQUENCE [LARGE SCALE GENOMIC DNA]</scope>
    <source>
        <strain evidence="2 3">FBKL4.011</strain>
    </source>
</reference>
<feature type="transmembrane region" description="Helical" evidence="1">
    <location>
        <begin position="168"/>
        <end position="188"/>
    </location>
</feature>
<feature type="transmembrane region" description="Helical" evidence="1">
    <location>
        <begin position="85"/>
        <end position="108"/>
    </location>
</feature>
<comment type="caution">
    <text evidence="2">The sequence shown here is derived from an EMBL/GenBank/DDBJ whole genome shotgun (WGS) entry which is preliminary data.</text>
</comment>
<gene>
    <name evidence="2" type="ORF">DL897_08410</name>
</gene>
<dbReference type="RefSeq" id="WP_113658710.1">
    <property type="nucleotide sequence ID" value="NZ_KZ845666.1"/>
</dbReference>
<evidence type="ECO:0000256" key="1">
    <source>
        <dbReference type="SAM" id="Phobius"/>
    </source>
</evidence>
<name>A0A364K4P3_9BACL</name>
<feature type="transmembrane region" description="Helical" evidence="1">
    <location>
        <begin position="9"/>
        <end position="30"/>
    </location>
</feature>
<protein>
    <submittedName>
        <fullName evidence="2">Uncharacterized protein</fullName>
    </submittedName>
</protein>
<evidence type="ECO:0000313" key="3">
    <source>
        <dbReference type="Proteomes" id="UP000251213"/>
    </source>
</evidence>
<feature type="transmembrane region" description="Helical" evidence="1">
    <location>
        <begin position="50"/>
        <end position="73"/>
    </location>
</feature>
<keyword evidence="1" id="KW-0812">Transmembrane</keyword>
<accession>A0A364K4P3</accession>
<sequence>MVTKGWMAWVLKGATVFHVFTLFCIFFVLIKVTSGPIVHRLTYIYNNKYWVVLSWSTMILSLVSVMLMFTYLLKVLDTTYRIWLHCAWFISMIGTVAAFIFHLIQVMIIPTLSELFFYAPSTDLIKHILDWDRILMNLSELFIPLCFSIAGLIFTFVMFYDRGFTISLCWWSLGLWGFLFISSINFSWIKYKELFVSVIILLYIPWTWNVSNTVKSREKKDK</sequence>
<dbReference type="Proteomes" id="UP000251213">
    <property type="component" value="Unassembled WGS sequence"/>
</dbReference>